<keyword evidence="2" id="KW-0812">Transmembrane</keyword>
<proteinExistence type="predicted"/>
<keyword evidence="2" id="KW-0472">Membrane</keyword>
<feature type="transmembrane region" description="Helical" evidence="2">
    <location>
        <begin position="151"/>
        <end position="172"/>
    </location>
</feature>
<evidence type="ECO:0000256" key="1">
    <source>
        <dbReference type="SAM" id="MobiDB-lite"/>
    </source>
</evidence>
<reference evidence="3 4" key="1">
    <citation type="submission" date="2021-07" db="EMBL/GenBank/DDBJ databases">
        <title>The Aristolochia fimbriata genome: insights into angiosperm evolution, floral development and chemical biosynthesis.</title>
        <authorList>
            <person name="Jiao Y."/>
        </authorList>
    </citation>
    <scope>NUCLEOTIDE SEQUENCE [LARGE SCALE GENOMIC DNA]</scope>
    <source>
        <strain evidence="3">IBCAS-2021</strain>
        <tissue evidence="3">Leaf</tissue>
    </source>
</reference>
<feature type="compositionally biased region" description="Basic and acidic residues" evidence="1">
    <location>
        <begin position="107"/>
        <end position="119"/>
    </location>
</feature>
<evidence type="ECO:0000313" key="3">
    <source>
        <dbReference type="EMBL" id="KAG9452409.1"/>
    </source>
</evidence>
<accession>A0AAV7EVI6</accession>
<gene>
    <name evidence="3" type="ORF">H6P81_005313</name>
</gene>
<keyword evidence="2" id="KW-1133">Transmembrane helix</keyword>
<feature type="region of interest" description="Disordered" evidence="1">
    <location>
        <begin position="1"/>
        <end position="70"/>
    </location>
</feature>
<dbReference type="Proteomes" id="UP000825729">
    <property type="component" value="Unassembled WGS sequence"/>
</dbReference>
<organism evidence="3 4">
    <name type="scientific">Aristolochia fimbriata</name>
    <name type="common">White veined hardy Dutchman's pipe vine</name>
    <dbReference type="NCBI Taxonomy" id="158543"/>
    <lineage>
        <taxon>Eukaryota</taxon>
        <taxon>Viridiplantae</taxon>
        <taxon>Streptophyta</taxon>
        <taxon>Embryophyta</taxon>
        <taxon>Tracheophyta</taxon>
        <taxon>Spermatophyta</taxon>
        <taxon>Magnoliopsida</taxon>
        <taxon>Magnoliidae</taxon>
        <taxon>Piperales</taxon>
        <taxon>Aristolochiaceae</taxon>
        <taxon>Aristolochia</taxon>
    </lineage>
</organism>
<dbReference type="AlphaFoldDB" id="A0AAV7EVI6"/>
<dbReference type="EMBL" id="JAINDJ010000003">
    <property type="protein sequence ID" value="KAG9452409.1"/>
    <property type="molecule type" value="Genomic_DNA"/>
</dbReference>
<feature type="compositionally biased region" description="Basic residues" evidence="1">
    <location>
        <begin position="120"/>
        <end position="130"/>
    </location>
</feature>
<feature type="region of interest" description="Disordered" evidence="1">
    <location>
        <begin position="104"/>
        <end position="141"/>
    </location>
</feature>
<name>A0AAV7EVI6_ARIFI</name>
<comment type="caution">
    <text evidence="3">The sequence shown here is derived from an EMBL/GenBank/DDBJ whole genome shotgun (WGS) entry which is preliminary data.</text>
</comment>
<evidence type="ECO:0000313" key="4">
    <source>
        <dbReference type="Proteomes" id="UP000825729"/>
    </source>
</evidence>
<evidence type="ECO:0000256" key="2">
    <source>
        <dbReference type="SAM" id="Phobius"/>
    </source>
</evidence>
<keyword evidence="4" id="KW-1185">Reference proteome</keyword>
<protein>
    <submittedName>
        <fullName evidence="3">Uncharacterized protein</fullName>
    </submittedName>
</protein>
<sequence length="203" mass="22719">MPPRESKQPLHWSDLVGGIVSGSDDPEEEEKGGVRSFARANKTNIESSGDEYIAQPRRRPSEGEFGEWENGETTRLNISLLLSLPPSLPKLAGLIAGKASAPLTAMDGERERPKAPDRAGKRREKIRPLRAWRQPPPPPATERDRYGLNNVFFFLPFLPFLPFLLSFLPSFLPSTKNINPRLDLSLSLVLLTHVPRTGGAFWW</sequence>